<accession>A0A1I3NIN0</accession>
<proteinExistence type="predicted"/>
<dbReference type="EMBL" id="FOQD01000015">
    <property type="protein sequence ID" value="SFJ09005.1"/>
    <property type="molecule type" value="Genomic_DNA"/>
</dbReference>
<name>A0A1I3NIN0_9PLAN</name>
<sequence>MDRKQGLRKYSRVLNKLGFTSLFLGIVAALAKAWVTHWLGPSSAAVEKTPVVATAPAPVTVEQLLASSPISLMEWQVAVEQKYETPAQRERAFRNYLGREVVWEGFFDAFHKLPADNPAAPGCTLIMHENFAALSSNSLLGPPFIRCWCPADMEPQLAKLQRGEWIVMRGQLKDPMLLGTVLCTDLTECQLVTSRSVRDVKVALDSTTAPVQR</sequence>
<reference evidence="2" key="1">
    <citation type="submission" date="2016-10" db="EMBL/GenBank/DDBJ databases">
        <authorList>
            <person name="Varghese N."/>
            <person name="Submissions S."/>
        </authorList>
    </citation>
    <scope>NUCLEOTIDE SEQUENCE [LARGE SCALE GENOMIC DNA]</scope>
    <source>
        <strain evidence="2">DSM 26348</strain>
    </source>
</reference>
<dbReference type="STRING" id="1576369.SAMN05421753_115109"/>
<organism evidence="1 2">
    <name type="scientific">Planctomicrobium piriforme</name>
    <dbReference type="NCBI Taxonomy" id="1576369"/>
    <lineage>
        <taxon>Bacteria</taxon>
        <taxon>Pseudomonadati</taxon>
        <taxon>Planctomycetota</taxon>
        <taxon>Planctomycetia</taxon>
        <taxon>Planctomycetales</taxon>
        <taxon>Planctomycetaceae</taxon>
        <taxon>Planctomicrobium</taxon>
    </lineage>
</organism>
<gene>
    <name evidence="1" type="ORF">SAMN05421753_115109</name>
</gene>
<keyword evidence="2" id="KW-1185">Reference proteome</keyword>
<dbReference type="AlphaFoldDB" id="A0A1I3NIN0"/>
<protein>
    <submittedName>
        <fullName evidence="1">Uncharacterized protein</fullName>
    </submittedName>
</protein>
<dbReference type="Proteomes" id="UP000199518">
    <property type="component" value="Unassembled WGS sequence"/>
</dbReference>
<dbReference type="RefSeq" id="WP_092053475.1">
    <property type="nucleotide sequence ID" value="NZ_FOQD01000015.1"/>
</dbReference>
<evidence type="ECO:0000313" key="1">
    <source>
        <dbReference type="EMBL" id="SFJ09005.1"/>
    </source>
</evidence>
<evidence type="ECO:0000313" key="2">
    <source>
        <dbReference type="Proteomes" id="UP000199518"/>
    </source>
</evidence>